<evidence type="ECO:0000313" key="10">
    <source>
        <dbReference type="Proteomes" id="UP000189004"/>
    </source>
</evidence>
<dbReference type="InterPro" id="IPR027417">
    <property type="entry name" value="P-loop_NTPase"/>
</dbReference>
<comment type="similarity">
    <text evidence="1">Belongs to the zeta toxin family.</text>
</comment>
<evidence type="ECO:0000256" key="6">
    <source>
        <dbReference type="ARBA" id="ARBA00048178"/>
    </source>
</evidence>
<dbReference type="GO" id="GO:0016301">
    <property type="term" value="F:kinase activity"/>
    <property type="evidence" value="ECO:0007669"/>
    <property type="project" value="InterPro"/>
</dbReference>
<feature type="compositionally biased region" description="Basic residues" evidence="7">
    <location>
        <begin position="379"/>
        <end position="389"/>
    </location>
</feature>
<evidence type="ECO:0000313" key="9">
    <source>
        <dbReference type="EMBL" id="OOC52437.1"/>
    </source>
</evidence>
<dbReference type="OrthoDB" id="3418729at2"/>
<feature type="region of interest" description="Disordered" evidence="7">
    <location>
        <begin position="212"/>
        <end position="237"/>
    </location>
</feature>
<evidence type="ECO:0000256" key="7">
    <source>
        <dbReference type="SAM" id="MobiDB-lite"/>
    </source>
</evidence>
<comment type="caution">
    <text evidence="9">The sequence shown here is derived from an EMBL/GenBank/DDBJ whole genome shotgun (WGS) entry which is preliminary data.</text>
</comment>
<evidence type="ECO:0000256" key="4">
    <source>
        <dbReference type="ARBA" id="ARBA00022840"/>
    </source>
</evidence>
<dbReference type="RefSeq" id="WP_077688778.1">
    <property type="nucleotide sequence ID" value="NZ_MCOK01000001.1"/>
</dbReference>
<comment type="catalytic activity">
    <reaction evidence="6">
        <text>UDP-N-acetyl-alpha-D-glucosamine + ATP = UDP-N-acetyl-alpha-D-glucosamine 3'-phosphate + ADP + H(+)</text>
        <dbReference type="Rhea" id="RHEA:32671"/>
        <dbReference type="ChEBI" id="CHEBI:15378"/>
        <dbReference type="ChEBI" id="CHEBI:30616"/>
        <dbReference type="ChEBI" id="CHEBI:57705"/>
        <dbReference type="ChEBI" id="CHEBI:64353"/>
        <dbReference type="ChEBI" id="CHEBI:456216"/>
        <dbReference type="EC" id="2.7.1.176"/>
    </reaction>
</comment>
<proteinExistence type="inferred from homology"/>
<evidence type="ECO:0000256" key="3">
    <source>
        <dbReference type="ARBA" id="ARBA00022741"/>
    </source>
</evidence>
<evidence type="ECO:0000256" key="1">
    <source>
        <dbReference type="ARBA" id="ARBA00009104"/>
    </source>
</evidence>
<gene>
    <name evidence="9" type="ORF">NOSIN_00130</name>
</gene>
<dbReference type="AlphaFoldDB" id="A0A1V3BUU2"/>
<accession>A0A1V3BUU2</accession>
<dbReference type="EC" id="2.7.1.176" evidence="2"/>
<name>A0A1V3BUU2_9ACTN</name>
<sequence length="389" mass="42561">MKASDFHLPEERIDHIFDRPADSEDRSQTVRESVFGGYPSDLEEPTLVLLGGQPGAGKSSAIAAVSRERAGELVPLSGDDLRPFHDDFEMLARDHPWLMPNATSQASGAWVRRCIDYALENRHSLLLEGVFRDPLTVAQTIDRFAAAGYRVEVVGVATSYRDSLLASLGRFLHPEEGAAPRWTPATAHDSAYRMVPSALQAAEDTEGTQRLHVTTRSGEDLHTNTRGPDGRWTDPTPGAAVAAAKTERDALPSPGVARAWLRLYVEHTRELAHRGQVTEPTRPTLDRLAGRAQEAAHIAFPHAPEARQAISEHSARLEATPHDTPRELPNISLPAAAPEPVTGPRRRRAGLSAARLENPPTPTRSDTPHMAEPPPQHNLQRRPGHGLRP</sequence>
<dbReference type="Pfam" id="PF06414">
    <property type="entry name" value="Zeta_toxin"/>
    <property type="match status" value="1"/>
</dbReference>
<evidence type="ECO:0000259" key="8">
    <source>
        <dbReference type="Pfam" id="PF06414"/>
    </source>
</evidence>
<dbReference type="Gene3D" id="3.40.50.300">
    <property type="entry name" value="P-loop containing nucleotide triphosphate hydrolases"/>
    <property type="match status" value="1"/>
</dbReference>
<feature type="domain" description="Zeta toxin" evidence="8">
    <location>
        <begin position="38"/>
        <end position="222"/>
    </location>
</feature>
<dbReference type="GO" id="GO:0005524">
    <property type="term" value="F:ATP binding"/>
    <property type="evidence" value="ECO:0007669"/>
    <property type="project" value="UniProtKB-KW"/>
</dbReference>
<evidence type="ECO:0000256" key="2">
    <source>
        <dbReference type="ARBA" id="ARBA00011963"/>
    </source>
</evidence>
<feature type="compositionally biased region" description="Basic and acidic residues" evidence="7">
    <location>
        <begin position="217"/>
        <end position="232"/>
    </location>
</feature>
<organism evidence="9 10">
    <name type="scientific">Nocardiopsis sinuspersici</name>
    <dbReference type="NCBI Taxonomy" id="501010"/>
    <lineage>
        <taxon>Bacteria</taxon>
        <taxon>Bacillati</taxon>
        <taxon>Actinomycetota</taxon>
        <taxon>Actinomycetes</taxon>
        <taxon>Streptosporangiales</taxon>
        <taxon>Nocardiopsidaceae</taxon>
        <taxon>Nocardiopsis</taxon>
    </lineage>
</organism>
<evidence type="ECO:0000256" key="5">
    <source>
        <dbReference type="ARBA" id="ARBA00032897"/>
    </source>
</evidence>
<dbReference type="STRING" id="501010.NOSIN_00130"/>
<dbReference type="Proteomes" id="UP000189004">
    <property type="component" value="Unassembled WGS sequence"/>
</dbReference>
<dbReference type="SUPFAM" id="SSF52540">
    <property type="entry name" value="P-loop containing nucleoside triphosphate hydrolases"/>
    <property type="match status" value="1"/>
</dbReference>
<keyword evidence="3" id="KW-0547">Nucleotide-binding</keyword>
<keyword evidence="10" id="KW-1185">Reference proteome</keyword>
<protein>
    <recommendedName>
        <fullName evidence="5">UDP-N-acetylglucosamine kinase</fullName>
        <ecNumber evidence="2">2.7.1.176</ecNumber>
    </recommendedName>
    <alternativeName>
        <fullName evidence="5">UDP-N-acetylglucosamine kinase</fullName>
    </alternativeName>
</protein>
<dbReference type="CDD" id="cd00267">
    <property type="entry name" value="ABC_ATPase"/>
    <property type="match status" value="1"/>
</dbReference>
<feature type="region of interest" description="Disordered" evidence="7">
    <location>
        <begin position="319"/>
        <end position="389"/>
    </location>
</feature>
<reference evidence="10" key="1">
    <citation type="submission" date="2016-08" db="EMBL/GenBank/DDBJ databases">
        <authorList>
            <person name="Tokovenko B."/>
            <person name="Kalinowski J."/>
        </authorList>
    </citation>
    <scope>NUCLEOTIDE SEQUENCE [LARGE SCALE GENOMIC DNA]</scope>
    <source>
        <strain evidence="10">UTMC102</strain>
    </source>
</reference>
<keyword evidence="4" id="KW-0067">ATP-binding</keyword>
<dbReference type="InterPro" id="IPR010488">
    <property type="entry name" value="Zeta_toxin_domain"/>
</dbReference>
<dbReference type="EMBL" id="MCOK01000001">
    <property type="protein sequence ID" value="OOC52437.1"/>
    <property type="molecule type" value="Genomic_DNA"/>
</dbReference>